<dbReference type="RefSeq" id="WP_186912295.1">
    <property type="nucleotide sequence ID" value="NZ_JBHSMV010000006.1"/>
</dbReference>
<evidence type="ECO:0000256" key="5">
    <source>
        <dbReference type="SAM" id="Phobius"/>
    </source>
</evidence>
<proteinExistence type="predicted"/>
<dbReference type="InterPro" id="IPR008254">
    <property type="entry name" value="Flavodoxin/NO_synth"/>
</dbReference>
<dbReference type="CDD" id="cd06200">
    <property type="entry name" value="SiR_like1"/>
    <property type="match status" value="1"/>
</dbReference>
<keyword evidence="9" id="KW-1185">Reference proteome</keyword>
<protein>
    <recommendedName>
        <fullName evidence="4">NADPH--hemoprotein reductase</fullName>
        <ecNumber evidence="4">1.6.2.4</ecNumber>
    </recommendedName>
</protein>
<dbReference type="InterPro" id="IPR001433">
    <property type="entry name" value="OxRdtase_FAD/NAD-bd"/>
</dbReference>
<dbReference type="EC" id="1.6.2.4" evidence="4"/>
<reference evidence="8" key="1">
    <citation type="submission" date="2020-08" db="EMBL/GenBank/DDBJ databases">
        <title>Novel species isolated from subtropical streams in China.</title>
        <authorList>
            <person name="Lu H."/>
        </authorList>
    </citation>
    <scope>NUCLEOTIDE SEQUENCE</scope>
    <source>
        <strain evidence="8">KACC 12607</strain>
    </source>
</reference>
<dbReference type="PROSITE" id="PS51384">
    <property type="entry name" value="FAD_FR"/>
    <property type="match status" value="1"/>
</dbReference>
<dbReference type="PROSITE" id="PS50902">
    <property type="entry name" value="FLAVODOXIN_LIKE"/>
    <property type="match status" value="1"/>
</dbReference>
<sequence>MHVFFRNATPLPRIFLTACVVLLVLSVMSLSGLKYAFLQHEGLAQIFITATYACFCFYCFLQHQARQHQSSQFASQSNQSEPEKHYCITYASQTGYAAQLAEKTAQYLQQAGMSVEVLTLNQLSLVKLTAQKNILFIVSTTGEGDAPDNADLFTRKILSDAINLQHLRYAILALGDRHYQHYCAFGLRLEHWLQHHQARALFDLVDVDNGDEAALRHWQHQLGVLSDHTEIADWNPPIYTAWTLSERHLLNPDSLGAPVFHLRLTPPDLSAQDWQAGDIAEIDPEYVFEAEVSGKQQVRLPHREYSIASIPKDGQLDLLVRQMRRPDGTLGLGSGWLTAHAQIGQAIAVRIRSNPHFQAPADDCPLILIGNGTGIAGLRAHLKVRAARGIGANWLFFGERQQERDFFFSEEILDWKNGGILTELNLCFSRDQADRYYVQHALKERAANVRNWVEQDAVILVCGSLKGMAEEVHSSLLEILGTEKLDQLIASHRYRRDVY</sequence>
<dbReference type="Pfam" id="PF00175">
    <property type="entry name" value="NAD_binding_1"/>
    <property type="match status" value="1"/>
</dbReference>
<dbReference type="PRINTS" id="PR00369">
    <property type="entry name" value="FLAVODOXIN"/>
</dbReference>
<feature type="domain" description="FAD-binding FR-type" evidence="7">
    <location>
        <begin position="237"/>
        <end position="360"/>
    </location>
</feature>
<keyword evidence="3" id="KW-0249">Electron transport</keyword>
<dbReference type="PANTHER" id="PTHR19384">
    <property type="entry name" value="NITRIC OXIDE SYNTHASE-RELATED"/>
    <property type="match status" value="1"/>
</dbReference>
<evidence type="ECO:0000256" key="2">
    <source>
        <dbReference type="ARBA" id="ARBA00022643"/>
    </source>
</evidence>
<keyword evidence="5" id="KW-1133">Transmembrane helix</keyword>
<dbReference type="PANTHER" id="PTHR19384:SF17">
    <property type="entry name" value="NADPH--CYTOCHROME P450 REDUCTASE"/>
    <property type="match status" value="1"/>
</dbReference>
<dbReference type="AlphaFoldDB" id="A0A923HE43"/>
<name>A0A923HE43_9BURK</name>
<feature type="transmembrane region" description="Helical" evidence="5">
    <location>
        <begin position="42"/>
        <end position="61"/>
    </location>
</feature>
<gene>
    <name evidence="8" type="ORF">H8K32_09675</name>
</gene>
<dbReference type="Pfam" id="PF00258">
    <property type="entry name" value="Flavodoxin_1"/>
    <property type="match status" value="1"/>
</dbReference>
<keyword evidence="5" id="KW-0472">Membrane</keyword>
<dbReference type="SUPFAM" id="SSF63380">
    <property type="entry name" value="Riboflavin synthase domain-like"/>
    <property type="match status" value="1"/>
</dbReference>
<dbReference type="InterPro" id="IPR017938">
    <property type="entry name" value="Riboflavin_synthase-like_b-brl"/>
</dbReference>
<dbReference type="InterPro" id="IPR029039">
    <property type="entry name" value="Flavoprotein-like_sf"/>
</dbReference>
<dbReference type="Gene3D" id="2.40.30.10">
    <property type="entry name" value="Translation factors"/>
    <property type="match status" value="1"/>
</dbReference>
<dbReference type="InterPro" id="IPR039261">
    <property type="entry name" value="FNR_nucleotide-bd"/>
</dbReference>
<evidence type="ECO:0000256" key="1">
    <source>
        <dbReference type="ARBA" id="ARBA00022630"/>
    </source>
</evidence>
<accession>A0A923HE43</accession>
<dbReference type="PRINTS" id="PR00371">
    <property type="entry name" value="FPNCR"/>
</dbReference>
<dbReference type="GO" id="GO:0010181">
    <property type="term" value="F:FMN binding"/>
    <property type="evidence" value="ECO:0007669"/>
    <property type="project" value="InterPro"/>
</dbReference>
<dbReference type="Gene3D" id="3.40.50.80">
    <property type="entry name" value="Nucleotide-binding domain of ferredoxin-NADP reductase (FNR) module"/>
    <property type="match status" value="1"/>
</dbReference>
<dbReference type="GO" id="GO:0005829">
    <property type="term" value="C:cytosol"/>
    <property type="evidence" value="ECO:0007669"/>
    <property type="project" value="TreeGrafter"/>
</dbReference>
<dbReference type="SUPFAM" id="SSF52218">
    <property type="entry name" value="Flavoproteins"/>
    <property type="match status" value="1"/>
</dbReference>
<dbReference type="InterPro" id="IPR001094">
    <property type="entry name" value="Flavdoxin-like"/>
</dbReference>
<evidence type="ECO:0000313" key="8">
    <source>
        <dbReference type="EMBL" id="MBC3862366.1"/>
    </source>
</evidence>
<comment type="caution">
    <text evidence="8">The sequence shown here is derived from an EMBL/GenBank/DDBJ whole genome shotgun (WGS) entry which is preliminary data.</text>
</comment>
<evidence type="ECO:0000259" key="6">
    <source>
        <dbReference type="PROSITE" id="PS50902"/>
    </source>
</evidence>
<dbReference type="GO" id="GO:0003958">
    <property type="term" value="F:NADPH-hemoprotein reductase activity"/>
    <property type="evidence" value="ECO:0007669"/>
    <property type="project" value="UniProtKB-EC"/>
</dbReference>
<evidence type="ECO:0000313" key="9">
    <source>
        <dbReference type="Proteomes" id="UP000634011"/>
    </source>
</evidence>
<keyword evidence="5" id="KW-0812">Transmembrane</keyword>
<organism evidence="8 9">
    <name type="scientific">Undibacterium jejuense</name>
    <dbReference type="NCBI Taxonomy" id="1344949"/>
    <lineage>
        <taxon>Bacteria</taxon>
        <taxon>Pseudomonadati</taxon>
        <taxon>Pseudomonadota</taxon>
        <taxon>Betaproteobacteria</taxon>
        <taxon>Burkholderiales</taxon>
        <taxon>Oxalobacteraceae</taxon>
        <taxon>Undibacterium</taxon>
    </lineage>
</organism>
<dbReference type="Gene3D" id="3.40.50.360">
    <property type="match status" value="1"/>
</dbReference>
<dbReference type="EMBL" id="JACOFV010000008">
    <property type="protein sequence ID" value="MBC3862366.1"/>
    <property type="molecule type" value="Genomic_DNA"/>
</dbReference>
<dbReference type="InterPro" id="IPR001709">
    <property type="entry name" value="Flavoprot_Pyr_Nucl_cyt_Rdtase"/>
</dbReference>
<dbReference type="Proteomes" id="UP000634011">
    <property type="component" value="Unassembled WGS sequence"/>
</dbReference>
<feature type="domain" description="Flavodoxin-like" evidence="6">
    <location>
        <begin position="86"/>
        <end position="223"/>
    </location>
</feature>
<keyword evidence="2" id="KW-0288">FMN</keyword>
<dbReference type="GO" id="GO:0050660">
    <property type="term" value="F:flavin adenine dinucleotide binding"/>
    <property type="evidence" value="ECO:0007669"/>
    <property type="project" value="TreeGrafter"/>
</dbReference>
<evidence type="ECO:0000259" key="7">
    <source>
        <dbReference type="PROSITE" id="PS51384"/>
    </source>
</evidence>
<keyword evidence="1" id="KW-0285">Flavoprotein</keyword>
<dbReference type="SUPFAM" id="SSF52343">
    <property type="entry name" value="Ferredoxin reductase-like, C-terminal NADP-linked domain"/>
    <property type="match status" value="1"/>
</dbReference>
<dbReference type="InterPro" id="IPR017927">
    <property type="entry name" value="FAD-bd_FR_type"/>
</dbReference>
<evidence type="ECO:0000256" key="4">
    <source>
        <dbReference type="ARBA" id="ARBA00023797"/>
    </source>
</evidence>
<evidence type="ECO:0000256" key="3">
    <source>
        <dbReference type="ARBA" id="ARBA00022982"/>
    </source>
</evidence>
<keyword evidence="3" id="KW-0813">Transport</keyword>